<keyword evidence="2" id="KW-1185">Reference proteome</keyword>
<sequence>MESTTLWSSLCYLMLNNNFKWAAVTDDKDERALSIHNQKIYEELAKHKKSLDKLKNKVSLFFKIKHRECSRRRSTRLTIKKSSEPSVMEMERNEPVKIDSFLDEASEPKSSCTS</sequence>
<reference evidence="2" key="1">
    <citation type="journal article" date="2022" name="Mol. Ecol. Resour.">
        <title>The genomes of chicory, endive, great burdock and yacon provide insights into Asteraceae palaeo-polyploidization history and plant inulin production.</title>
        <authorList>
            <person name="Fan W."/>
            <person name="Wang S."/>
            <person name="Wang H."/>
            <person name="Wang A."/>
            <person name="Jiang F."/>
            <person name="Liu H."/>
            <person name="Zhao H."/>
            <person name="Xu D."/>
            <person name="Zhang Y."/>
        </authorList>
    </citation>
    <scope>NUCLEOTIDE SEQUENCE [LARGE SCALE GENOMIC DNA]</scope>
    <source>
        <strain evidence="2">cv. Niubang</strain>
    </source>
</reference>
<evidence type="ECO:0000313" key="1">
    <source>
        <dbReference type="EMBL" id="KAI3727922.1"/>
    </source>
</evidence>
<protein>
    <submittedName>
        <fullName evidence="1">Uncharacterized protein</fullName>
    </submittedName>
</protein>
<dbReference type="EMBL" id="CM042051">
    <property type="protein sequence ID" value="KAI3727922.1"/>
    <property type="molecule type" value="Genomic_DNA"/>
</dbReference>
<evidence type="ECO:0000313" key="2">
    <source>
        <dbReference type="Proteomes" id="UP001055879"/>
    </source>
</evidence>
<organism evidence="1 2">
    <name type="scientific">Arctium lappa</name>
    <name type="common">Greater burdock</name>
    <name type="synonym">Lappa major</name>
    <dbReference type="NCBI Taxonomy" id="4217"/>
    <lineage>
        <taxon>Eukaryota</taxon>
        <taxon>Viridiplantae</taxon>
        <taxon>Streptophyta</taxon>
        <taxon>Embryophyta</taxon>
        <taxon>Tracheophyta</taxon>
        <taxon>Spermatophyta</taxon>
        <taxon>Magnoliopsida</taxon>
        <taxon>eudicotyledons</taxon>
        <taxon>Gunneridae</taxon>
        <taxon>Pentapetalae</taxon>
        <taxon>asterids</taxon>
        <taxon>campanulids</taxon>
        <taxon>Asterales</taxon>
        <taxon>Asteraceae</taxon>
        <taxon>Carduoideae</taxon>
        <taxon>Cardueae</taxon>
        <taxon>Arctiinae</taxon>
        <taxon>Arctium</taxon>
    </lineage>
</organism>
<name>A0ACB9C0U2_ARCLA</name>
<dbReference type="Proteomes" id="UP001055879">
    <property type="component" value="Linkage Group LG05"/>
</dbReference>
<gene>
    <name evidence="1" type="ORF">L6452_16544</name>
</gene>
<proteinExistence type="predicted"/>
<comment type="caution">
    <text evidence="1">The sequence shown here is derived from an EMBL/GenBank/DDBJ whole genome shotgun (WGS) entry which is preliminary data.</text>
</comment>
<accession>A0ACB9C0U2</accession>
<reference evidence="1 2" key="2">
    <citation type="journal article" date="2022" name="Mol. Ecol. Resour.">
        <title>The genomes of chicory, endive, great burdock and yacon provide insights into Asteraceae paleo-polyploidization history and plant inulin production.</title>
        <authorList>
            <person name="Fan W."/>
            <person name="Wang S."/>
            <person name="Wang H."/>
            <person name="Wang A."/>
            <person name="Jiang F."/>
            <person name="Liu H."/>
            <person name="Zhao H."/>
            <person name="Xu D."/>
            <person name="Zhang Y."/>
        </authorList>
    </citation>
    <scope>NUCLEOTIDE SEQUENCE [LARGE SCALE GENOMIC DNA]</scope>
    <source>
        <strain evidence="2">cv. Niubang</strain>
    </source>
</reference>